<feature type="transmembrane region" description="Helical" evidence="1">
    <location>
        <begin position="82"/>
        <end position="111"/>
    </location>
</feature>
<keyword evidence="1" id="KW-0812">Transmembrane</keyword>
<dbReference type="Proteomes" id="UP001500837">
    <property type="component" value="Unassembled WGS sequence"/>
</dbReference>
<proteinExistence type="predicted"/>
<accession>A0AAV3S6R4</accession>
<dbReference type="EMBL" id="BAAABL010000039">
    <property type="protein sequence ID" value="GAA0297299.1"/>
    <property type="molecule type" value="Genomic_DNA"/>
</dbReference>
<feature type="transmembrane region" description="Helical" evidence="1">
    <location>
        <begin position="131"/>
        <end position="154"/>
    </location>
</feature>
<dbReference type="PANTHER" id="PTHR39165:SF1">
    <property type="entry name" value="DUF456 DOMAIN-CONTAINING PROTEIN"/>
    <property type="match status" value="1"/>
</dbReference>
<dbReference type="InterPro" id="IPR007403">
    <property type="entry name" value="DUF456"/>
</dbReference>
<name>A0AAV3S6R4_9EURY</name>
<keyword evidence="1" id="KW-1133">Transmembrane helix</keyword>
<dbReference type="AlphaFoldDB" id="A0AAV3S6R4"/>
<comment type="caution">
    <text evidence="2">The sequence shown here is derived from an EMBL/GenBank/DDBJ whole genome shotgun (WGS) entry which is preliminary data.</text>
</comment>
<evidence type="ECO:0000256" key="1">
    <source>
        <dbReference type="SAM" id="Phobius"/>
    </source>
</evidence>
<dbReference type="Pfam" id="PF04306">
    <property type="entry name" value="DUF456"/>
    <property type="match status" value="1"/>
</dbReference>
<gene>
    <name evidence="2" type="ORF">GCM10009066_09520</name>
</gene>
<evidence type="ECO:0008006" key="4">
    <source>
        <dbReference type="Google" id="ProtNLM"/>
    </source>
</evidence>
<protein>
    <recommendedName>
        <fullName evidence="4">DUF456 domain-containing protein</fullName>
    </recommendedName>
</protein>
<keyword evidence="3" id="KW-1185">Reference proteome</keyword>
<sequence length="157" mass="15350">MDAAVLLAVGVLGIGMVASVLPLLPSGLVSLAGVGLYRWHTGEPGIGVLAVLVLLCLVALAVDWFGGALGASAGGASIRTTLLAAVVGLLCLPLGGPIGVLLGVSVTVLALEYYRHGDAEASLRSAVAATVGVLASAAVQLVCTGVVLAAVLVVEFA</sequence>
<organism evidence="2 3">
    <name type="scientific">Halarchaeum salinum</name>
    <dbReference type="NCBI Taxonomy" id="489912"/>
    <lineage>
        <taxon>Archaea</taxon>
        <taxon>Methanobacteriati</taxon>
        <taxon>Methanobacteriota</taxon>
        <taxon>Stenosarchaea group</taxon>
        <taxon>Halobacteria</taxon>
        <taxon>Halobacteriales</taxon>
        <taxon>Halobacteriaceae</taxon>
    </lineage>
</organism>
<reference evidence="2 3" key="1">
    <citation type="journal article" date="2019" name="Int. J. Syst. Evol. Microbiol.">
        <title>The Global Catalogue of Microorganisms (GCM) 10K type strain sequencing project: providing services to taxonomists for standard genome sequencing and annotation.</title>
        <authorList>
            <consortium name="The Broad Institute Genomics Platform"/>
            <consortium name="The Broad Institute Genome Sequencing Center for Infectious Disease"/>
            <person name="Wu L."/>
            <person name="Ma J."/>
        </authorList>
    </citation>
    <scope>NUCLEOTIDE SEQUENCE [LARGE SCALE GENOMIC DNA]</scope>
    <source>
        <strain evidence="2 3">JCM 16330</strain>
    </source>
</reference>
<keyword evidence="1" id="KW-0472">Membrane</keyword>
<dbReference type="RefSeq" id="WP_211312555.1">
    <property type="nucleotide sequence ID" value="NZ_BAAABL010000039.1"/>
</dbReference>
<evidence type="ECO:0000313" key="2">
    <source>
        <dbReference type="EMBL" id="GAA0297299.1"/>
    </source>
</evidence>
<evidence type="ECO:0000313" key="3">
    <source>
        <dbReference type="Proteomes" id="UP001500837"/>
    </source>
</evidence>
<dbReference type="PANTHER" id="PTHR39165">
    <property type="entry name" value="IG HYPOTHETICAL 17883"/>
    <property type="match status" value="1"/>
</dbReference>
<feature type="transmembrane region" description="Helical" evidence="1">
    <location>
        <begin position="46"/>
        <end position="70"/>
    </location>
</feature>